<evidence type="ECO:0000313" key="1">
    <source>
        <dbReference type="EMBL" id="TWD92431.1"/>
    </source>
</evidence>
<dbReference type="AlphaFoldDB" id="A0A561CMF4"/>
<evidence type="ECO:0000313" key="2">
    <source>
        <dbReference type="Proteomes" id="UP000319671"/>
    </source>
</evidence>
<keyword evidence="2" id="KW-1185">Reference proteome</keyword>
<accession>A0A561CMF4</accession>
<sequence length="36" mass="4213">MDICIKCGEELAIMERNRVECWECRDSTIEAYAESD</sequence>
<comment type="caution">
    <text evidence="1">The sequence shown here is derived from an EMBL/GenBank/DDBJ whole genome shotgun (WGS) entry which is preliminary data.</text>
</comment>
<proteinExistence type="predicted"/>
<dbReference type="EMBL" id="VIVN01000018">
    <property type="protein sequence ID" value="TWD92431.1"/>
    <property type="molecule type" value="Genomic_DNA"/>
</dbReference>
<reference evidence="1 2" key="1">
    <citation type="submission" date="2019-06" db="EMBL/GenBank/DDBJ databases">
        <title>Sorghum-associated microbial communities from plants grown in Nebraska, USA.</title>
        <authorList>
            <person name="Schachtman D."/>
        </authorList>
    </citation>
    <scope>NUCLEOTIDE SEQUENCE [LARGE SCALE GENOMIC DNA]</scope>
    <source>
        <strain evidence="1 2">2482</strain>
    </source>
</reference>
<organism evidence="1 2">
    <name type="scientific">Neobacillus bataviensis</name>
    <dbReference type="NCBI Taxonomy" id="220685"/>
    <lineage>
        <taxon>Bacteria</taxon>
        <taxon>Bacillati</taxon>
        <taxon>Bacillota</taxon>
        <taxon>Bacilli</taxon>
        <taxon>Bacillales</taxon>
        <taxon>Bacillaceae</taxon>
        <taxon>Neobacillus</taxon>
    </lineage>
</organism>
<gene>
    <name evidence="1" type="ORF">FB550_11862</name>
</gene>
<name>A0A561CMF4_9BACI</name>
<dbReference type="Proteomes" id="UP000319671">
    <property type="component" value="Unassembled WGS sequence"/>
</dbReference>
<evidence type="ECO:0008006" key="3">
    <source>
        <dbReference type="Google" id="ProtNLM"/>
    </source>
</evidence>
<protein>
    <recommendedName>
        <fullName evidence="3">YhfH-like protein</fullName>
    </recommendedName>
</protein>